<proteinExistence type="predicted"/>
<dbReference type="EMBL" id="AHNU02000040">
    <property type="protein sequence ID" value="EMN90596.1"/>
    <property type="molecule type" value="Genomic_DNA"/>
</dbReference>
<dbReference type="RefSeq" id="WP_004503161.1">
    <property type="nucleotide sequence ID" value="NZ_AHNU02000040.1"/>
</dbReference>
<organism evidence="1 2">
    <name type="scientific">Leptospira weilii str. UI 13098</name>
    <dbReference type="NCBI Taxonomy" id="1088542"/>
    <lineage>
        <taxon>Bacteria</taxon>
        <taxon>Pseudomonadati</taxon>
        <taxon>Spirochaetota</taxon>
        <taxon>Spirochaetia</taxon>
        <taxon>Leptospirales</taxon>
        <taxon>Leptospiraceae</taxon>
        <taxon>Leptospira</taxon>
    </lineage>
</organism>
<evidence type="ECO:0000313" key="1">
    <source>
        <dbReference type="EMBL" id="EMN90596.1"/>
    </source>
</evidence>
<evidence type="ECO:0008006" key="3">
    <source>
        <dbReference type="Google" id="ProtNLM"/>
    </source>
</evidence>
<reference evidence="1 2" key="1">
    <citation type="submission" date="2013-01" db="EMBL/GenBank/DDBJ databases">
        <authorList>
            <person name="Harkins D.M."/>
            <person name="Durkin A.S."/>
            <person name="Brinkac L.M."/>
            <person name="Haft D.H."/>
            <person name="Selengut J.D."/>
            <person name="Sanka R."/>
            <person name="DePew J."/>
            <person name="Purushe J."/>
            <person name="Chanthongthip A."/>
            <person name="Lattana O."/>
            <person name="Phetsouvanh R."/>
            <person name="Newton P.N."/>
            <person name="Vinetz J.M."/>
            <person name="Sutton G.G."/>
            <person name="Nierman W.C."/>
            <person name="Fouts D.E."/>
        </authorList>
    </citation>
    <scope>NUCLEOTIDE SEQUENCE [LARGE SCALE GENOMIC DNA]</scope>
    <source>
        <strain evidence="1 2">UI 13098</strain>
    </source>
</reference>
<keyword evidence="2" id="KW-1185">Reference proteome</keyword>
<accession>M6Q4T7</accession>
<comment type="caution">
    <text evidence="1">The sequence shown here is derived from an EMBL/GenBank/DDBJ whole genome shotgun (WGS) entry which is preliminary data.</text>
</comment>
<name>M6Q4T7_9LEPT</name>
<dbReference type="Proteomes" id="UP000012118">
    <property type="component" value="Unassembled WGS sequence"/>
</dbReference>
<sequence>MKSFKNDYLNDNLLRSYFDSKLLTETNSRNISDTSLQNQINTKINSSEKGAASGLATLGPDGILVSNQRPTVLASNITQDSTHRLVTDTEKTNWNGACTPDWNVIQNKPLTFPPSAHDHNTNYYTKSEIDFAFLSKRGTGAILATDITQDTTHRFITDTERTTWNAGGGGSGFDVGDVKTSARISSPAGWLLLNGQTLGNSGSGATSAGSAFQNLFILLWNDWSNAVLPILNSNGTVSTRGASALADWNANKRIPIPNIAGRTPVGVGTGVGLSARNLGETFGEEKHILTIPEIPAHDHGGGNHNHNSDSASLNAIVGNYVVKTGFSGFGTSATYNSGNIIQSQGGSLGHNNMQPGLVLNFFIKY</sequence>
<dbReference type="AlphaFoldDB" id="M6Q4T7"/>
<evidence type="ECO:0000313" key="2">
    <source>
        <dbReference type="Proteomes" id="UP000012118"/>
    </source>
</evidence>
<gene>
    <name evidence="1" type="ORF">LEP1GSC108_3354</name>
</gene>
<protein>
    <recommendedName>
        <fullName evidence="3">Tail fiber protein</fullName>
    </recommendedName>
</protein>
<dbReference type="SUPFAM" id="SSF88874">
    <property type="entry name" value="Receptor-binding domain of short tail fibre protein gp12"/>
    <property type="match status" value="1"/>
</dbReference>